<keyword evidence="1" id="KW-0812">Transmembrane</keyword>
<dbReference type="AlphaFoldDB" id="A0A1V3NKY5"/>
<feature type="transmembrane region" description="Helical" evidence="1">
    <location>
        <begin position="138"/>
        <end position="157"/>
    </location>
</feature>
<dbReference type="Proteomes" id="UP000189462">
    <property type="component" value="Unassembled WGS sequence"/>
</dbReference>
<evidence type="ECO:0000313" key="3">
    <source>
        <dbReference type="Proteomes" id="UP000189462"/>
    </source>
</evidence>
<gene>
    <name evidence="2" type="ORF">B1C78_05970</name>
</gene>
<dbReference type="STRING" id="108003.B1C78_05970"/>
<protein>
    <submittedName>
        <fullName evidence="2">Uncharacterized protein</fullName>
    </submittedName>
</protein>
<feature type="transmembrane region" description="Helical" evidence="1">
    <location>
        <begin position="25"/>
        <end position="43"/>
    </location>
</feature>
<name>A0A1V3NKY5_9GAMM</name>
<evidence type="ECO:0000256" key="1">
    <source>
        <dbReference type="SAM" id="Phobius"/>
    </source>
</evidence>
<organism evidence="2 3">
    <name type="scientific">Thioalkalivibrio denitrificans</name>
    <dbReference type="NCBI Taxonomy" id="108003"/>
    <lineage>
        <taxon>Bacteria</taxon>
        <taxon>Pseudomonadati</taxon>
        <taxon>Pseudomonadota</taxon>
        <taxon>Gammaproteobacteria</taxon>
        <taxon>Chromatiales</taxon>
        <taxon>Ectothiorhodospiraceae</taxon>
        <taxon>Thioalkalivibrio</taxon>
    </lineage>
</organism>
<keyword evidence="1" id="KW-0472">Membrane</keyword>
<proteinExistence type="predicted"/>
<dbReference type="OrthoDB" id="5784902at2"/>
<feature type="transmembrane region" description="Helical" evidence="1">
    <location>
        <begin position="71"/>
        <end position="93"/>
    </location>
</feature>
<accession>A0A1V3NKY5</accession>
<keyword evidence="3" id="KW-1185">Reference proteome</keyword>
<sequence length="260" mass="28823">MLALLVLLVVLLAIGGVLPRLSDGPVVLVWVLLWLPLLGLLFWRRRLARRAWLRVYLRDTSPWSARLRGGVLMLLGQALLAAVFALALLLSLARGIAPSVWVVLILSVPLWSKVWTLAGRGLQRHASPEFLPVTAGRAVVWASGIVLVLGLGIRSLWQPVPDLGEVTLYDTVRHYAAEQDVRSTVLGGLLSVFAVLEGVPHWLAQHWFDGLPGLGLKVIAWMVVLVREWLFVWPLLLLCAAVSHMVYRHEHRHEPGHSGP</sequence>
<dbReference type="EMBL" id="MVBK01000035">
    <property type="protein sequence ID" value="OOG25720.1"/>
    <property type="molecule type" value="Genomic_DNA"/>
</dbReference>
<comment type="caution">
    <text evidence="2">The sequence shown here is derived from an EMBL/GenBank/DDBJ whole genome shotgun (WGS) entry which is preliminary data.</text>
</comment>
<reference evidence="2 3" key="1">
    <citation type="submission" date="2017-02" db="EMBL/GenBank/DDBJ databases">
        <title>Genomic diversity within the haloalkaliphilic genus Thioalkalivibrio.</title>
        <authorList>
            <person name="Ahn A.-C."/>
            <person name="Meier-Kolthoff J."/>
            <person name="Overmars L."/>
            <person name="Richter M."/>
            <person name="Woyke T."/>
            <person name="Sorokin D.Y."/>
            <person name="Muyzer G."/>
        </authorList>
    </citation>
    <scope>NUCLEOTIDE SEQUENCE [LARGE SCALE GENOMIC DNA]</scope>
    <source>
        <strain evidence="2 3">ALJD</strain>
    </source>
</reference>
<feature type="transmembrane region" description="Helical" evidence="1">
    <location>
        <begin position="218"/>
        <end position="242"/>
    </location>
</feature>
<evidence type="ECO:0000313" key="2">
    <source>
        <dbReference type="EMBL" id="OOG25720.1"/>
    </source>
</evidence>
<keyword evidence="1" id="KW-1133">Transmembrane helix</keyword>
<feature type="transmembrane region" description="Helical" evidence="1">
    <location>
        <begin position="99"/>
        <end position="118"/>
    </location>
</feature>